<feature type="domain" description="PABC" evidence="2">
    <location>
        <begin position="1"/>
        <end position="67"/>
    </location>
</feature>
<dbReference type="SMART" id="SM00517">
    <property type="entry name" value="PolyA"/>
    <property type="match status" value="3"/>
</dbReference>
<dbReference type="InterPro" id="IPR036053">
    <property type="entry name" value="PABP-dom"/>
</dbReference>
<protein>
    <submittedName>
        <fullName evidence="4">Uncharacterized protein LOC115807053</fullName>
    </submittedName>
</protein>
<keyword evidence="1" id="KW-0175">Coiled coil</keyword>
<dbReference type="OrthoDB" id="19742at2759"/>
<dbReference type="GO" id="GO:0000209">
    <property type="term" value="P:protein polyubiquitination"/>
    <property type="evidence" value="ECO:0007669"/>
    <property type="project" value="TreeGrafter"/>
</dbReference>
<accession>A0A6J2UXG6</accession>
<dbReference type="RefSeq" id="XP_030623771.1">
    <property type="nucleotide sequence ID" value="XM_030767911.1"/>
</dbReference>
<feature type="coiled-coil region" evidence="1">
    <location>
        <begin position="191"/>
        <end position="218"/>
    </location>
</feature>
<dbReference type="GO" id="GO:0005634">
    <property type="term" value="C:nucleus"/>
    <property type="evidence" value="ECO:0007669"/>
    <property type="project" value="TreeGrafter"/>
</dbReference>
<dbReference type="PANTHER" id="PTHR46276">
    <property type="entry name" value="E3 UBIQUITIN-PROTEIN LIGASE UBR5"/>
    <property type="match status" value="1"/>
</dbReference>
<evidence type="ECO:0000256" key="1">
    <source>
        <dbReference type="SAM" id="Coils"/>
    </source>
</evidence>
<dbReference type="GO" id="GO:0005737">
    <property type="term" value="C:cytoplasm"/>
    <property type="evidence" value="ECO:0007669"/>
    <property type="project" value="TreeGrafter"/>
</dbReference>
<evidence type="ECO:0000259" key="2">
    <source>
        <dbReference type="PROSITE" id="PS51309"/>
    </source>
</evidence>
<dbReference type="Gene3D" id="1.10.1900.10">
    <property type="entry name" value="c-terminal domain of poly(a) binding protein"/>
    <property type="match status" value="3"/>
</dbReference>
<dbReference type="GO" id="GO:0034450">
    <property type="term" value="F:ubiquitin-ubiquitin ligase activity"/>
    <property type="evidence" value="ECO:0007669"/>
    <property type="project" value="TreeGrafter"/>
</dbReference>
<keyword evidence="3" id="KW-1185">Reference proteome</keyword>
<dbReference type="Proteomes" id="UP000504632">
    <property type="component" value="Chromosome 3"/>
</dbReference>
<evidence type="ECO:0000313" key="3">
    <source>
        <dbReference type="Proteomes" id="UP000504632"/>
    </source>
</evidence>
<evidence type="ECO:0000313" key="4">
    <source>
        <dbReference type="RefSeq" id="XP_030623771.1"/>
    </source>
</evidence>
<gene>
    <name evidence="4" type="primary">LOC115807053</name>
</gene>
<dbReference type="Pfam" id="PF00658">
    <property type="entry name" value="MLLE"/>
    <property type="match status" value="3"/>
</dbReference>
<name>A0A6J2UXG6_CHACN</name>
<dbReference type="PROSITE" id="PS51309">
    <property type="entry name" value="PABC"/>
    <property type="match status" value="2"/>
</dbReference>
<dbReference type="PANTHER" id="PTHR46276:SF1">
    <property type="entry name" value="E3 UBIQUITIN-PROTEIN LIGASE UBR5"/>
    <property type="match status" value="1"/>
</dbReference>
<dbReference type="InParanoid" id="A0A6J2UXG6"/>
<dbReference type="GO" id="GO:0090263">
    <property type="term" value="P:positive regulation of canonical Wnt signaling pathway"/>
    <property type="evidence" value="ECO:0007669"/>
    <property type="project" value="TreeGrafter"/>
</dbReference>
<proteinExistence type="predicted"/>
<dbReference type="SUPFAM" id="SSF63570">
    <property type="entry name" value="PABC (PABP) domain"/>
    <property type="match status" value="3"/>
</dbReference>
<sequence length="225" mass="24774">MEDETDVDTLGEQLYELILPKHPDIAGKLTGMLLELPGPVLVQMLKNEALLNEALERALTALQRSTGNGNFTSPDNDVASASSDSIGERLYDLIDLYDTGHTQKITGMLLEQKKEAVLQLLSDPALLEKKVKLAMETLKQQGEEETDVSENSDKDEAEVIGETLFARVQQIDSAHCSDITGMLLEMDSDTLRQLLDDRAMLEVAVQRAKSALEDLSNQTCSETSH</sequence>
<dbReference type="AlphaFoldDB" id="A0A6J2UXG6"/>
<reference evidence="4" key="1">
    <citation type="submission" date="2025-08" db="UniProtKB">
        <authorList>
            <consortium name="RefSeq"/>
        </authorList>
    </citation>
    <scope>IDENTIFICATION</scope>
</reference>
<dbReference type="GO" id="GO:0003723">
    <property type="term" value="F:RNA binding"/>
    <property type="evidence" value="ECO:0007669"/>
    <property type="project" value="InterPro"/>
</dbReference>
<dbReference type="GeneID" id="115807053"/>
<organism evidence="3 4">
    <name type="scientific">Chanos chanos</name>
    <name type="common">Milkfish</name>
    <name type="synonym">Mugil chanos</name>
    <dbReference type="NCBI Taxonomy" id="29144"/>
    <lineage>
        <taxon>Eukaryota</taxon>
        <taxon>Metazoa</taxon>
        <taxon>Chordata</taxon>
        <taxon>Craniata</taxon>
        <taxon>Vertebrata</taxon>
        <taxon>Euteleostomi</taxon>
        <taxon>Actinopterygii</taxon>
        <taxon>Neopterygii</taxon>
        <taxon>Teleostei</taxon>
        <taxon>Ostariophysi</taxon>
        <taxon>Gonorynchiformes</taxon>
        <taxon>Chanidae</taxon>
        <taxon>Chanos</taxon>
    </lineage>
</organism>
<dbReference type="InterPro" id="IPR002004">
    <property type="entry name" value="PABP_HYD_C"/>
</dbReference>
<feature type="domain" description="PABC" evidence="2">
    <location>
        <begin position="140"/>
        <end position="217"/>
    </location>
</feature>